<dbReference type="SUPFAM" id="SSF52047">
    <property type="entry name" value="RNI-like"/>
    <property type="match status" value="1"/>
</dbReference>
<proteinExistence type="predicted"/>
<sequence length="643" mass="70378">MPRPTEWMVSSMAKKVEFNDPKYTSGLYKFYLDRDVATISKHMGQNEHLESVTFESCKVGDEGSRCLRDALSDNDTIEALTFKRCFVGPKKMRRLMQGLAANEESNIAEMTFTGCDLDERSTRYFDEFLISPPPDNLMIMKSLTHLNLSNNNIPDKGAVSVAYLLDVTCGSMLTFLNLNSNRISDTGAKALAGQLRGNHMLATLDLGYNLIGSTGGVALAEAFEETMEEVKTNTFLQSIGMDDGRAPAKVEKHGNKFLVTLSLASNRVGAPGALAFGRILDKAVISTKALSSLDLSCNNIGDVGGRAMQQLAEQRTIGNLVLHGNQVGVCNCKHCIVTKGTKPNHWCYQVGLLDDVVIDIDENGGNLTSANNVVVVEDPAEAKKKKDEKRRLELAKSGKPQLLKEDLFEKRKREERARKEKEEQKLLLVEGGGRIKKLEGNDRMENQLDGIFSALKGEEKEEKEESDDEEAQARQKEEQDEKDRQAALARLDKMVEEQEAKEAAETETSRGASRGASRGTSRGASRGGSRGIGSRASARRAELAEEEREREREEEEAAAAIEADAAPPPPPEKEEKGTKIELGGAIPYKLSVTEMLKMSEDALNLSKALSPSNKRVTVDDMGRRKVVGAGGRRAGQPVGGAPK</sequence>
<dbReference type="Pfam" id="PF13516">
    <property type="entry name" value="LRR_6"/>
    <property type="match status" value="5"/>
</dbReference>
<feature type="compositionally biased region" description="Basic and acidic residues" evidence="1">
    <location>
        <begin position="471"/>
        <end position="508"/>
    </location>
</feature>
<dbReference type="SMART" id="SM00368">
    <property type="entry name" value="LRR_RI"/>
    <property type="match status" value="6"/>
</dbReference>
<reference evidence="2 3" key="1">
    <citation type="journal article" date="2023" name="Commun. Biol.">
        <title>Genome analysis of Parmales, the sister group of diatoms, reveals the evolutionary specialization of diatoms from phago-mixotrophs to photoautotrophs.</title>
        <authorList>
            <person name="Ban H."/>
            <person name="Sato S."/>
            <person name="Yoshikawa S."/>
            <person name="Yamada K."/>
            <person name="Nakamura Y."/>
            <person name="Ichinomiya M."/>
            <person name="Sato N."/>
            <person name="Blanc-Mathieu R."/>
            <person name="Endo H."/>
            <person name="Kuwata A."/>
            <person name="Ogata H."/>
        </authorList>
    </citation>
    <scope>NUCLEOTIDE SEQUENCE [LARGE SCALE GENOMIC DNA]</scope>
</reference>
<keyword evidence="3" id="KW-1185">Reference proteome</keyword>
<gene>
    <name evidence="2" type="ORF">TeGR_g441</name>
</gene>
<comment type="caution">
    <text evidence="2">The sequence shown here is derived from an EMBL/GenBank/DDBJ whole genome shotgun (WGS) entry which is preliminary data.</text>
</comment>
<feature type="compositionally biased region" description="Basic and acidic residues" evidence="1">
    <location>
        <begin position="539"/>
        <end position="551"/>
    </location>
</feature>
<dbReference type="InterPro" id="IPR001611">
    <property type="entry name" value="Leu-rich_rpt"/>
</dbReference>
<feature type="region of interest" description="Disordered" evidence="1">
    <location>
        <begin position="612"/>
        <end position="643"/>
    </location>
</feature>
<organism evidence="2 3">
    <name type="scientific">Tetraparma gracilis</name>
    <dbReference type="NCBI Taxonomy" id="2962635"/>
    <lineage>
        <taxon>Eukaryota</taxon>
        <taxon>Sar</taxon>
        <taxon>Stramenopiles</taxon>
        <taxon>Ochrophyta</taxon>
        <taxon>Bolidophyceae</taxon>
        <taxon>Parmales</taxon>
        <taxon>Triparmaceae</taxon>
        <taxon>Tetraparma</taxon>
    </lineage>
</organism>
<feature type="compositionally biased region" description="Low complexity" evidence="1">
    <location>
        <begin position="634"/>
        <end position="643"/>
    </location>
</feature>
<feature type="compositionally biased region" description="Low complexity" evidence="1">
    <location>
        <begin position="509"/>
        <end position="524"/>
    </location>
</feature>
<feature type="region of interest" description="Disordered" evidence="1">
    <location>
        <begin position="456"/>
        <end position="580"/>
    </location>
</feature>
<accession>A0ABQ6MJA1</accession>
<dbReference type="PANTHER" id="PTHR24114">
    <property type="entry name" value="LEUCINE RICH REPEAT FAMILY PROTEIN"/>
    <property type="match status" value="1"/>
</dbReference>
<dbReference type="InterPro" id="IPR032675">
    <property type="entry name" value="LRR_dom_sf"/>
</dbReference>
<dbReference type="Gene3D" id="3.80.10.10">
    <property type="entry name" value="Ribonuclease Inhibitor"/>
    <property type="match status" value="3"/>
</dbReference>
<dbReference type="PANTHER" id="PTHR24114:SF2">
    <property type="entry name" value="F-BOX DOMAIN-CONTAINING PROTEIN-RELATED"/>
    <property type="match status" value="1"/>
</dbReference>
<evidence type="ECO:0000256" key="1">
    <source>
        <dbReference type="SAM" id="MobiDB-lite"/>
    </source>
</evidence>
<protein>
    <submittedName>
        <fullName evidence="2">Uncharacterized protein</fullName>
    </submittedName>
</protein>
<evidence type="ECO:0000313" key="2">
    <source>
        <dbReference type="EMBL" id="GMI26931.1"/>
    </source>
</evidence>
<dbReference type="InterPro" id="IPR052394">
    <property type="entry name" value="LRR-containing"/>
</dbReference>
<evidence type="ECO:0000313" key="3">
    <source>
        <dbReference type="Proteomes" id="UP001165060"/>
    </source>
</evidence>
<name>A0ABQ6MJA1_9STRA</name>
<dbReference type="EMBL" id="BRYB01000281">
    <property type="protein sequence ID" value="GMI26931.1"/>
    <property type="molecule type" value="Genomic_DNA"/>
</dbReference>
<dbReference type="Proteomes" id="UP001165060">
    <property type="component" value="Unassembled WGS sequence"/>
</dbReference>
<feature type="compositionally biased region" description="Acidic residues" evidence="1">
    <location>
        <begin position="461"/>
        <end position="470"/>
    </location>
</feature>